<reference evidence="2 3" key="1">
    <citation type="journal article" date="2005" name="Science">
        <title>The genome of the basidiomycetous yeast and human pathogen Cryptococcus neoformans.</title>
        <authorList>
            <person name="Loftus B.J."/>
            <person name="Fung E."/>
            <person name="Roncaglia P."/>
            <person name="Rowley D."/>
            <person name="Amedeo P."/>
            <person name="Bruno D."/>
            <person name="Vamathevan J."/>
            <person name="Miranda M."/>
            <person name="Anderson I.J."/>
            <person name="Fraser J.A."/>
            <person name="Allen J.E."/>
            <person name="Bosdet I.E."/>
            <person name="Brent M.R."/>
            <person name="Chiu R."/>
            <person name="Doering T.L."/>
            <person name="Donlin M.J."/>
            <person name="D'Souza C.A."/>
            <person name="Fox D.S."/>
            <person name="Grinberg V."/>
            <person name="Fu J."/>
            <person name="Fukushima M."/>
            <person name="Haas B.J."/>
            <person name="Huang J.C."/>
            <person name="Janbon G."/>
            <person name="Jones S.J."/>
            <person name="Koo H.L."/>
            <person name="Krzywinski M.I."/>
            <person name="Kwon-Chung J.K."/>
            <person name="Lengeler K.B."/>
            <person name="Maiti R."/>
            <person name="Marra M.A."/>
            <person name="Marra R.E."/>
            <person name="Mathewson C.A."/>
            <person name="Mitchell T.G."/>
            <person name="Pertea M."/>
            <person name="Riggs F.R."/>
            <person name="Salzberg S.L."/>
            <person name="Schein J.E."/>
            <person name="Shvartsbeyn A."/>
            <person name="Shin H."/>
            <person name="Shumway M."/>
            <person name="Specht C.A."/>
            <person name="Suh B.B."/>
            <person name="Tenney A."/>
            <person name="Utterback T.R."/>
            <person name="Wickes B.L."/>
            <person name="Wortman J.R."/>
            <person name="Wye N.H."/>
            <person name="Kronstad J.W."/>
            <person name="Lodge J.K."/>
            <person name="Heitman J."/>
            <person name="Davis R.W."/>
            <person name="Fraser C.M."/>
            <person name="Hyman R.W."/>
        </authorList>
    </citation>
    <scope>NUCLEOTIDE SEQUENCE [LARGE SCALE GENOMIC DNA]</scope>
    <source>
        <strain evidence="3">JEC21 / ATCC MYA-565</strain>
    </source>
</reference>
<feature type="region of interest" description="Disordered" evidence="1">
    <location>
        <begin position="1"/>
        <end position="21"/>
    </location>
</feature>
<dbReference type="AlphaFoldDB" id="A0A0S2LI19"/>
<evidence type="ECO:0000313" key="3">
    <source>
        <dbReference type="Proteomes" id="UP000002149"/>
    </source>
</evidence>
<protein>
    <submittedName>
        <fullName evidence="2">Uncharacterized protein</fullName>
    </submittedName>
</protein>
<dbReference type="Proteomes" id="UP000002149">
    <property type="component" value="Chromosome 2"/>
</dbReference>
<dbReference type="GeneID" id="36392725"/>
<evidence type="ECO:0000256" key="1">
    <source>
        <dbReference type="SAM" id="MobiDB-lite"/>
    </source>
</evidence>
<dbReference type="PaxDb" id="214684-A0A0S2LI19"/>
<dbReference type="EMBL" id="AE017342">
    <property type="protein sequence ID" value="ALO60378.1"/>
    <property type="molecule type" value="Genomic_DNA"/>
</dbReference>
<sequence>MHLYNNMDRSRTRYAPPRTTPPTNFIRLLSAGTFAPAQTNQLRKLPTRSLPSSSTAGLLIALAARDKQANPAAHHRTLLYIAIGLARELIHVLPYHVSLLLRDNPDITIPLNNTSRHFMLPKVETEGGRQFEEYLFKGSIEGVFATDNGPPPTSEPSMPLSDIKSLRPTVSLEEYKYIGNERSFDYIGIRRPSTNEGALFQVKNSWLNSLVQSFDQGSLDIIVFPPEIDPDLLDKVCSLSRFAHNILDFVTLSDVRACT</sequence>
<gene>
    <name evidence="2" type="ordered locus">CNB00935</name>
</gene>
<dbReference type="InParanoid" id="A0A0S2LI19"/>
<dbReference type="VEuPathDB" id="FungiDB:CNB00935"/>
<name>A0A0S2LI19_CRYD1</name>
<evidence type="ECO:0000313" key="2">
    <source>
        <dbReference type="EMBL" id="ALO60378.1"/>
    </source>
</evidence>
<proteinExistence type="predicted"/>
<keyword evidence="3" id="KW-1185">Reference proteome</keyword>
<accession>A0A0S2LI19</accession>
<dbReference type="KEGG" id="cne:CNB00935"/>
<organism evidence="2 3">
    <name type="scientific">Cryptococcus deneoformans (strain JEC21 / ATCC MYA-565)</name>
    <name type="common">Cryptococcus neoformans var. neoformans serotype D</name>
    <dbReference type="NCBI Taxonomy" id="214684"/>
    <lineage>
        <taxon>Eukaryota</taxon>
        <taxon>Fungi</taxon>
        <taxon>Dikarya</taxon>
        <taxon>Basidiomycota</taxon>
        <taxon>Agaricomycotina</taxon>
        <taxon>Tremellomycetes</taxon>
        <taxon>Tremellales</taxon>
        <taxon>Cryptococcaceae</taxon>
        <taxon>Cryptococcus</taxon>
        <taxon>Cryptococcus neoformans species complex</taxon>
    </lineage>
</organism>
<dbReference type="RefSeq" id="XP_024514202.1">
    <property type="nucleotide sequence ID" value="XM_024658921.1"/>
</dbReference>